<dbReference type="AlphaFoldDB" id="A0A1G2KTM8"/>
<dbReference type="EMBL" id="MHQN01000032">
    <property type="protein sequence ID" value="OHA02703.1"/>
    <property type="molecule type" value="Genomic_DNA"/>
</dbReference>
<dbReference type="Proteomes" id="UP000177177">
    <property type="component" value="Unassembled WGS sequence"/>
</dbReference>
<gene>
    <name evidence="1" type="ORF">A3C92_02680</name>
</gene>
<name>A0A1G2KTM8_9BACT</name>
<sequence length="166" mass="18948">MKGALANRQKKEAAIASYKEAGQREISALSFREVLLTGVALYWAEGSRKSKFAFTNSEPAMVAFMAYWLEHIFGIKKEEFMPRIFINAIHEPRIRKVVRFWSDFLGVSVRQFGKPVLLKGRPKKIYENHEHYYGVLALGVRRSGNLKYRVLGLIDALKSAEKISPA</sequence>
<accession>A0A1G2KTM8</accession>
<reference evidence="1 2" key="1">
    <citation type="journal article" date="2016" name="Nat. Commun.">
        <title>Thousands of microbial genomes shed light on interconnected biogeochemical processes in an aquifer system.</title>
        <authorList>
            <person name="Anantharaman K."/>
            <person name="Brown C.T."/>
            <person name="Hug L.A."/>
            <person name="Sharon I."/>
            <person name="Castelle C.J."/>
            <person name="Probst A.J."/>
            <person name="Thomas B.C."/>
            <person name="Singh A."/>
            <person name="Wilkins M.J."/>
            <person name="Karaoz U."/>
            <person name="Brodie E.L."/>
            <person name="Williams K.H."/>
            <person name="Hubbard S.S."/>
            <person name="Banfield J.F."/>
        </authorList>
    </citation>
    <scope>NUCLEOTIDE SEQUENCE [LARGE SCALE GENOMIC DNA]</scope>
</reference>
<protein>
    <submittedName>
        <fullName evidence="1">Uncharacterized protein</fullName>
    </submittedName>
</protein>
<evidence type="ECO:0000313" key="1">
    <source>
        <dbReference type="EMBL" id="OHA02703.1"/>
    </source>
</evidence>
<organism evidence="1 2">
    <name type="scientific">Candidatus Sungbacteria bacterium RIFCSPHIGHO2_02_FULL_53_17</name>
    <dbReference type="NCBI Taxonomy" id="1802275"/>
    <lineage>
        <taxon>Bacteria</taxon>
        <taxon>Candidatus Sungiibacteriota</taxon>
    </lineage>
</organism>
<proteinExistence type="predicted"/>
<comment type="caution">
    <text evidence="1">The sequence shown here is derived from an EMBL/GenBank/DDBJ whole genome shotgun (WGS) entry which is preliminary data.</text>
</comment>
<evidence type="ECO:0000313" key="2">
    <source>
        <dbReference type="Proteomes" id="UP000177177"/>
    </source>
</evidence>